<proteinExistence type="predicted"/>
<protein>
    <submittedName>
        <fullName evidence="2">Uncharacterized protein</fullName>
    </submittedName>
</protein>
<feature type="compositionally biased region" description="Polar residues" evidence="1">
    <location>
        <begin position="102"/>
        <end position="125"/>
    </location>
</feature>
<reference evidence="2" key="1">
    <citation type="submission" date="2021-01" db="EMBL/GenBank/DDBJ databases">
        <authorList>
            <person name="Corre E."/>
            <person name="Pelletier E."/>
            <person name="Niang G."/>
            <person name="Scheremetjew M."/>
            <person name="Finn R."/>
            <person name="Kale V."/>
            <person name="Holt S."/>
            <person name="Cochrane G."/>
            <person name="Meng A."/>
            <person name="Brown T."/>
            <person name="Cohen L."/>
        </authorList>
    </citation>
    <scope>NUCLEOTIDE SEQUENCE</scope>
    <source>
        <strain evidence="2">CCMP1320</strain>
    </source>
</reference>
<dbReference type="EMBL" id="HBIP01000802">
    <property type="protein sequence ID" value="CAE0485296.1"/>
    <property type="molecule type" value="Transcribed_RNA"/>
</dbReference>
<feature type="region of interest" description="Disordered" evidence="1">
    <location>
        <begin position="27"/>
        <end position="125"/>
    </location>
</feature>
<organism evidence="2">
    <name type="scientific">Dunaliella tertiolecta</name>
    <name type="common">Green alga</name>
    <dbReference type="NCBI Taxonomy" id="3047"/>
    <lineage>
        <taxon>Eukaryota</taxon>
        <taxon>Viridiplantae</taxon>
        <taxon>Chlorophyta</taxon>
        <taxon>core chlorophytes</taxon>
        <taxon>Chlorophyceae</taxon>
        <taxon>CS clade</taxon>
        <taxon>Chlamydomonadales</taxon>
        <taxon>Dunaliellaceae</taxon>
        <taxon>Dunaliella</taxon>
    </lineage>
</organism>
<sequence length="160" mass="17831">MLSSPHTVGHGVLSQYNAGFGKEWFHKEERRTARSPEKRPFNPADSFYTPSTNPAPLPASLAPVEQLHSAMPKSLGQMHQLLLTTQQKTKPKDTGRSALLPSPQTSNTPKLPYLTNHSGSPKSVQPAISRTLNHTYRMGPCQRYNQEVHQKILLLSSRQP</sequence>
<gene>
    <name evidence="2" type="ORF">DTER00134_LOCUS335</name>
</gene>
<name>A0A7S3VHI3_DUNTE</name>
<feature type="compositionally biased region" description="Basic and acidic residues" evidence="1">
    <location>
        <begin position="27"/>
        <end position="40"/>
    </location>
</feature>
<evidence type="ECO:0000256" key="1">
    <source>
        <dbReference type="SAM" id="MobiDB-lite"/>
    </source>
</evidence>
<evidence type="ECO:0000313" key="2">
    <source>
        <dbReference type="EMBL" id="CAE0485296.1"/>
    </source>
</evidence>
<accession>A0A7S3VHI3</accession>
<dbReference type="AlphaFoldDB" id="A0A7S3VHI3"/>